<dbReference type="PANTHER" id="PTHR10984:SF25">
    <property type="entry name" value="ENDOPLASMIC RETICULUM-GOLGI INTERMEDIATE COMPARTMENT PROTEIN 3"/>
    <property type="match status" value="1"/>
</dbReference>
<feature type="domain" description="Endoplasmic reticulum vesicle transporter N-terminal" evidence="8">
    <location>
        <begin position="6"/>
        <end position="97"/>
    </location>
</feature>
<dbReference type="EMBL" id="DS113312">
    <property type="protein sequence ID" value="EAY11795.1"/>
    <property type="molecule type" value="Genomic_DNA"/>
</dbReference>
<comment type="similarity">
    <text evidence="2">Belongs to the ERGIC family.</text>
</comment>
<dbReference type="STRING" id="5722.A2E672"/>
<evidence type="ECO:0000256" key="2">
    <source>
        <dbReference type="ARBA" id="ARBA00005648"/>
    </source>
</evidence>
<proteinExistence type="inferred from homology"/>
<dbReference type="InterPro" id="IPR039542">
    <property type="entry name" value="Erv_N"/>
</dbReference>
<evidence type="ECO:0000256" key="3">
    <source>
        <dbReference type="ARBA" id="ARBA00022692"/>
    </source>
</evidence>
<name>A2E672_TRIV3</name>
<evidence type="ECO:0000259" key="8">
    <source>
        <dbReference type="Pfam" id="PF13850"/>
    </source>
</evidence>
<feature type="transmembrane region" description="Helical" evidence="6">
    <location>
        <begin position="314"/>
        <end position="339"/>
    </location>
</feature>
<evidence type="ECO:0000256" key="5">
    <source>
        <dbReference type="ARBA" id="ARBA00023136"/>
    </source>
</evidence>
<dbReference type="OrthoDB" id="270930at2759"/>
<evidence type="ECO:0000259" key="7">
    <source>
        <dbReference type="Pfam" id="PF07970"/>
    </source>
</evidence>
<protein>
    <recommendedName>
        <fullName evidence="11">Endoplasmic reticulum-Golgi intermediate compartment protein 3</fullName>
    </recommendedName>
</protein>
<dbReference type="Proteomes" id="UP000001542">
    <property type="component" value="Unassembled WGS sequence"/>
</dbReference>
<feature type="transmembrane region" description="Helical" evidence="6">
    <location>
        <begin position="283"/>
        <end position="302"/>
    </location>
</feature>
<dbReference type="InterPro" id="IPR012936">
    <property type="entry name" value="Erv_C"/>
</dbReference>
<evidence type="ECO:0000256" key="1">
    <source>
        <dbReference type="ARBA" id="ARBA00004141"/>
    </source>
</evidence>
<keyword evidence="3 6" id="KW-0812">Transmembrane</keyword>
<dbReference type="eggNOG" id="KOG2667">
    <property type="taxonomic scope" value="Eukaryota"/>
</dbReference>
<gene>
    <name evidence="9" type="ORF">TVAG_458670</name>
</gene>
<dbReference type="InterPro" id="IPR045888">
    <property type="entry name" value="Erv"/>
</dbReference>
<dbReference type="PANTHER" id="PTHR10984">
    <property type="entry name" value="ENDOPLASMIC RETICULUM-GOLGI INTERMEDIATE COMPARTMENT PROTEIN"/>
    <property type="match status" value="1"/>
</dbReference>
<dbReference type="Pfam" id="PF13850">
    <property type="entry name" value="ERGIC_N"/>
    <property type="match status" value="1"/>
</dbReference>
<comment type="subcellular location">
    <subcellularLocation>
        <location evidence="1">Membrane</location>
        <topology evidence="1">Multi-pass membrane protein</topology>
    </subcellularLocation>
</comment>
<evidence type="ECO:0000256" key="6">
    <source>
        <dbReference type="SAM" id="Phobius"/>
    </source>
</evidence>
<dbReference type="GO" id="GO:0016020">
    <property type="term" value="C:membrane"/>
    <property type="evidence" value="ECO:0007669"/>
    <property type="project" value="UniProtKB-SubCell"/>
</dbReference>
<evidence type="ECO:0000256" key="4">
    <source>
        <dbReference type="ARBA" id="ARBA00022989"/>
    </source>
</evidence>
<dbReference type="GO" id="GO:0005783">
    <property type="term" value="C:endoplasmic reticulum"/>
    <property type="evidence" value="ECO:0000318"/>
    <property type="project" value="GO_Central"/>
</dbReference>
<dbReference type="VEuPathDB" id="TrichDB:TVAGG3_0914740"/>
<dbReference type="AlphaFoldDB" id="A2E672"/>
<sequence>MRSFIQYIDIFDKSTNDDFKLDTKSSAILSTILTAFGATIVLIHIFGLIQPKLVRDLNLEIQGLDQQELANVSLDVKVNMPCYFLHLDVIDNLGFNQLNINTTAKFIRLSAQEKELGYANETISSICHSCYGLLPEGSCCNSCEQTLLLHIMNGKAANTKDWPQCQGKNPGKVYENEKCRIKGKVCLNKAQGNFHIAPGTNMKERYGHVHDLSGQLPNFDLSHVIQGMRVGPKIPLTYNPLRYVQQIQNPNQPVVYRYDLVVTPAVYKSGNRILGKGYDYTAMINRFFVGNSGGAPGIYFHYSFTPYGVTVNATYLTIAQIFTSIFGFMSGAYAIFSIIDESMFKDDKRMAKSSQKPAKPKEEETREEWGTNSPIWFLLILFHL</sequence>
<dbReference type="Pfam" id="PF07970">
    <property type="entry name" value="COPIIcoated_ERV"/>
    <property type="match status" value="1"/>
</dbReference>
<keyword evidence="5 6" id="KW-0472">Membrane</keyword>
<organism evidence="9 10">
    <name type="scientific">Trichomonas vaginalis (strain ATCC PRA-98 / G3)</name>
    <dbReference type="NCBI Taxonomy" id="412133"/>
    <lineage>
        <taxon>Eukaryota</taxon>
        <taxon>Metamonada</taxon>
        <taxon>Parabasalia</taxon>
        <taxon>Trichomonadida</taxon>
        <taxon>Trichomonadidae</taxon>
        <taxon>Trichomonas</taxon>
    </lineage>
</organism>
<dbReference type="GO" id="GO:0030134">
    <property type="term" value="C:COPII-coated ER to Golgi transport vesicle"/>
    <property type="evidence" value="ECO:0000318"/>
    <property type="project" value="GO_Central"/>
</dbReference>
<reference evidence="9" key="1">
    <citation type="submission" date="2006-10" db="EMBL/GenBank/DDBJ databases">
        <authorList>
            <person name="Amadeo P."/>
            <person name="Zhao Q."/>
            <person name="Wortman J."/>
            <person name="Fraser-Liggett C."/>
            <person name="Carlton J."/>
        </authorList>
    </citation>
    <scope>NUCLEOTIDE SEQUENCE</scope>
    <source>
        <strain evidence="9">G3</strain>
    </source>
</reference>
<evidence type="ECO:0000313" key="9">
    <source>
        <dbReference type="EMBL" id="EAY11795.1"/>
    </source>
</evidence>
<keyword evidence="4 6" id="KW-1133">Transmembrane helix</keyword>
<evidence type="ECO:0000313" key="10">
    <source>
        <dbReference type="Proteomes" id="UP000001542"/>
    </source>
</evidence>
<dbReference type="VEuPathDB" id="TrichDB:TVAG_458670"/>
<reference evidence="9" key="2">
    <citation type="journal article" date="2007" name="Science">
        <title>Draft genome sequence of the sexually transmitted pathogen Trichomonas vaginalis.</title>
        <authorList>
            <person name="Carlton J.M."/>
            <person name="Hirt R.P."/>
            <person name="Silva J.C."/>
            <person name="Delcher A.L."/>
            <person name="Schatz M."/>
            <person name="Zhao Q."/>
            <person name="Wortman J.R."/>
            <person name="Bidwell S.L."/>
            <person name="Alsmark U.C.M."/>
            <person name="Besteiro S."/>
            <person name="Sicheritz-Ponten T."/>
            <person name="Noel C.J."/>
            <person name="Dacks J.B."/>
            <person name="Foster P.G."/>
            <person name="Simillion C."/>
            <person name="Van de Peer Y."/>
            <person name="Miranda-Saavedra D."/>
            <person name="Barton G.J."/>
            <person name="Westrop G.D."/>
            <person name="Mueller S."/>
            <person name="Dessi D."/>
            <person name="Fiori P.L."/>
            <person name="Ren Q."/>
            <person name="Paulsen I."/>
            <person name="Zhang H."/>
            <person name="Bastida-Corcuera F.D."/>
            <person name="Simoes-Barbosa A."/>
            <person name="Brown M.T."/>
            <person name="Hayes R.D."/>
            <person name="Mukherjee M."/>
            <person name="Okumura C.Y."/>
            <person name="Schneider R."/>
            <person name="Smith A.J."/>
            <person name="Vanacova S."/>
            <person name="Villalvazo M."/>
            <person name="Haas B.J."/>
            <person name="Pertea M."/>
            <person name="Feldblyum T.V."/>
            <person name="Utterback T.R."/>
            <person name="Shu C.L."/>
            <person name="Osoegawa K."/>
            <person name="de Jong P.J."/>
            <person name="Hrdy I."/>
            <person name="Horvathova L."/>
            <person name="Zubacova Z."/>
            <person name="Dolezal P."/>
            <person name="Malik S.B."/>
            <person name="Logsdon J.M. Jr."/>
            <person name="Henze K."/>
            <person name="Gupta A."/>
            <person name="Wang C.C."/>
            <person name="Dunne R.L."/>
            <person name="Upcroft J.A."/>
            <person name="Upcroft P."/>
            <person name="White O."/>
            <person name="Salzberg S.L."/>
            <person name="Tang P."/>
            <person name="Chiu C.-H."/>
            <person name="Lee Y.-S."/>
            <person name="Embley T.M."/>
            <person name="Coombs G.H."/>
            <person name="Mottram J.C."/>
            <person name="Tachezy J."/>
            <person name="Fraser-Liggett C.M."/>
            <person name="Johnson P.J."/>
        </authorList>
    </citation>
    <scope>NUCLEOTIDE SEQUENCE [LARGE SCALE GENOMIC DNA]</scope>
    <source>
        <strain evidence="9">G3</strain>
    </source>
</reference>
<accession>A2E672</accession>
<evidence type="ECO:0008006" key="11">
    <source>
        <dbReference type="Google" id="ProtNLM"/>
    </source>
</evidence>
<feature type="domain" description="Endoplasmic reticulum vesicle transporter C-terminal" evidence="7">
    <location>
        <begin position="130"/>
        <end position="340"/>
    </location>
</feature>
<keyword evidence="10" id="KW-1185">Reference proteome</keyword>
<feature type="transmembrane region" description="Helical" evidence="6">
    <location>
        <begin position="27"/>
        <end position="49"/>
    </location>
</feature>
<dbReference type="InParanoid" id="A2E672"/>